<feature type="domain" description="Septum formation-related" evidence="4">
    <location>
        <begin position="145"/>
        <end position="247"/>
    </location>
</feature>
<name>A0AAU3I8R1_9ACTN</name>
<dbReference type="InterPro" id="IPR026004">
    <property type="entry name" value="Septum_form"/>
</dbReference>
<keyword evidence="2" id="KW-0472">Membrane</keyword>
<feature type="compositionally biased region" description="Pro residues" evidence="1">
    <location>
        <begin position="1"/>
        <end position="31"/>
    </location>
</feature>
<dbReference type="AlphaFoldDB" id="A0AAU3I8R1"/>
<keyword evidence="2" id="KW-0812">Transmembrane</keyword>
<dbReference type="Pfam" id="PF13828">
    <property type="entry name" value="DUF4190"/>
    <property type="match status" value="1"/>
</dbReference>
<accession>A0AAU3I8R1</accession>
<protein>
    <submittedName>
        <fullName evidence="5">DUF4190 domain-containing protein</fullName>
    </submittedName>
</protein>
<evidence type="ECO:0000256" key="2">
    <source>
        <dbReference type="SAM" id="Phobius"/>
    </source>
</evidence>
<organism evidence="5">
    <name type="scientific">Streptomyces sp. NBC_01393</name>
    <dbReference type="NCBI Taxonomy" id="2903851"/>
    <lineage>
        <taxon>Bacteria</taxon>
        <taxon>Bacillati</taxon>
        <taxon>Actinomycetota</taxon>
        <taxon>Actinomycetes</taxon>
        <taxon>Kitasatosporales</taxon>
        <taxon>Streptomycetaceae</taxon>
        <taxon>Streptomyces</taxon>
    </lineage>
</organism>
<feature type="domain" description="DUF4190" evidence="3">
    <location>
        <begin position="67"/>
        <end position="122"/>
    </location>
</feature>
<gene>
    <name evidence="5" type="ORF">OG699_28285</name>
</gene>
<proteinExistence type="predicted"/>
<sequence length="410" mass="43047">MAIPPPPGPQQPEGPYPPPGTPPYPQAPHPQGPFQQGPYQQSPYAGPYQPWGQGYSPYSRPVPFNGLAIAALVLGVLCFLPAVGLVLGIAALVQIKRRGERGKGMAVAGMVLSSVGVVLLALMVATGGARDFWEGFKDGAGGSGDSAFSLEVGECFDTPSGSLKGLAVDVDKVPCSGGHDAEVFADFEMAEADYPGDDALADEADRRCYLLRNTYAMDSWAVPENVGVYSFTPTSQSWLRGDREVSCLFGDADETGGLTGSLRKDRLTLDSDQYSYLRSAAAIDNALAAMPDAGYIEDDLSGYKEWADHVSEALAWEADELPAHRFAPGAAKAVAALAKDLERSAKEWAKAADAPDADTFSAHYEKALKLIDPRKAVTTRKALGLATTPPKYDGGGGTGSGGEDGAGIEV</sequence>
<dbReference type="Pfam" id="PF13845">
    <property type="entry name" value="Septum_form"/>
    <property type="match status" value="1"/>
</dbReference>
<feature type="region of interest" description="Disordered" evidence="1">
    <location>
        <begin position="1"/>
        <end position="40"/>
    </location>
</feature>
<evidence type="ECO:0000313" key="5">
    <source>
        <dbReference type="EMBL" id="WTZ11531.1"/>
    </source>
</evidence>
<feature type="transmembrane region" description="Helical" evidence="2">
    <location>
        <begin position="105"/>
        <end position="125"/>
    </location>
</feature>
<evidence type="ECO:0000259" key="3">
    <source>
        <dbReference type="Pfam" id="PF13828"/>
    </source>
</evidence>
<dbReference type="EMBL" id="CP109546">
    <property type="protein sequence ID" value="WTZ11531.1"/>
    <property type="molecule type" value="Genomic_DNA"/>
</dbReference>
<feature type="compositionally biased region" description="Gly residues" evidence="1">
    <location>
        <begin position="393"/>
        <end position="410"/>
    </location>
</feature>
<evidence type="ECO:0000256" key="1">
    <source>
        <dbReference type="SAM" id="MobiDB-lite"/>
    </source>
</evidence>
<dbReference type="InterPro" id="IPR025241">
    <property type="entry name" value="DUF4190"/>
</dbReference>
<feature type="transmembrane region" description="Helical" evidence="2">
    <location>
        <begin position="67"/>
        <end position="93"/>
    </location>
</feature>
<evidence type="ECO:0000259" key="4">
    <source>
        <dbReference type="Pfam" id="PF13845"/>
    </source>
</evidence>
<feature type="region of interest" description="Disordered" evidence="1">
    <location>
        <begin position="386"/>
        <end position="410"/>
    </location>
</feature>
<keyword evidence="2" id="KW-1133">Transmembrane helix</keyword>
<reference evidence="5" key="1">
    <citation type="submission" date="2022-10" db="EMBL/GenBank/DDBJ databases">
        <title>The complete genomes of actinobacterial strains from the NBC collection.</title>
        <authorList>
            <person name="Joergensen T.S."/>
            <person name="Alvarez Arevalo M."/>
            <person name="Sterndorff E.B."/>
            <person name="Faurdal D."/>
            <person name="Vuksanovic O."/>
            <person name="Mourched A.-S."/>
            <person name="Charusanti P."/>
            <person name="Shaw S."/>
            <person name="Blin K."/>
            <person name="Weber T."/>
        </authorList>
    </citation>
    <scope>NUCLEOTIDE SEQUENCE</scope>
    <source>
        <strain evidence="5">NBC_01393</strain>
    </source>
</reference>